<name>A0ABR1QZV9_9PEZI</name>
<organism evidence="1 2">
    <name type="scientific">Apiospora marii</name>
    <dbReference type="NCBI Taxonomy" id="335849"/>
    <lineage>
        <taxon>Eukaryota</taxon>
        <taxon>Fungi</taxon>
        <taxon>Dikarya</taxon>
        <taxon>Ascomycota</taxon>
        <taxon>Pezizomycotina</taxon>
        <taxon>Sordariomycetes</taxon>
        <taxon>Xylariomycetidae</taxon>
        <taxon>Amphisphaeriales</taxon>
        <taxon>Apiosporaceae</taxon>
        <taxon>Apiospora</taxon>
    </lineage>
</organism>
<accession>A0ABR1QZV9</accession>
<dbReference type="Proteomes" id="UP001396898">
    <property type="component" value="Unassembled WGS sequence"/>
</dbReference>
<proteinExistence type="predicted"/>
<evidence type="ECO:0000313" key="1">
    <source>
        <dbReference type="EMBL" id="KAK7993131.1"/>
    </source>
</evidence>
<reference evidence="1 2" key="1">
    <citation type="submission" date="2023-01" db="EMBL/GenBank/DDBJ databases">
        <title>Analysis of 21 Apiospora genomes using comparative genomics revels a genus with tremendous synthesis potential of carbohydrate active enzymes and secondary metabolites.</title>
        <authorList>
            <person name="Sorensen T."/>
        </authorList>
    </citation>
    <scope>NUCLEOTIDE SEQUENCE [LARGE SCALE GENOMIC DNA]</scope>
    <source>
        <strain evidence="1 2">CBS 20057</strain>
    </source>
</reference>
<gene>
    <name evidence="1" type="ORF">PG991_016310</name>
</gene>
<sequence>MSKYGGEPAGFVSVSKDVIESMICARQQNPSVAGESYATLKFQMVPTIAHDIISLFVEFLADFERATTPCNVSMPDYKLNDSTGEAGRYWERIFLGGVVEDSSTKYHVTRRQLHP</sequence>
<keyword evidence="2" id="KW-1185">Reference proteome</keyword>
<evidence type="ECO:0000313" key="2">
    <source>
        <dbReference type="Proteomes" id="UP001396898"/>
    </source>
</evidence>
<comment type="caution">
    <text evidence="1">The sequence shown here is derived from an EMBL/GenBank/DDBJ whole genome shotgun (WGS) entry which is preliminary data.</text>
</comment>
<protein>
    <submittedName>
        <fullName evidence="1">Uncharacterized protein</fullName>
    </submittedName>
</protein>
<dbReference type="EMBL" id="JAQQWI010000025">
    <property type="protein sequence ID" value="KAK7993131.1"/>
    <property type="molecule type" value="Genomic_DNA"/>
</dbReference>